<dbReference type="Pfam" id="PF02654">
    <property type="entry name" value="CobS"/>
    <property type="match status" value="1"/>
</dbReference>
<keyword evidence="13 19" id="KW-0472">Membrane</keyword>
<dbReference type="GO" id="GO:0008818">
    <property type="term" value="F:cobalamin 5'-phosphate synthase activity"/>
    <property type="evidence" value="ECO:0007669"/>
    <property type="project" value="UniProtKB-UniRule"/>
</dbReference>
<dbReference type="InterPro" id="IPR003805">
    <property type="entry name" value="CobS"/>
</dbReference>
<feature type="transmembrane region" description="Helical" evidence="19">
    <location>
        <begin position="12"/>
        <end position="31"/>
    </location>
</feature>
<comment type="similarity">
    <text evidence="4 19">Belongs to the CobS family.</text>
</comment>
<evidence type="ECO:0000256" key="19">
    <source>
        <dbReference type="HAMAP-Rule" id="MF_00719"/>
    </source>
</evidence>
<dbReference type="Proteomes" id="UP000192872">
    <property type="component" value="Unassembled WGS sequence"/>
</dbReference>
<feature type="transmembrane region" description="Helical" evidence="19">
    <location>
        <begin position="131"/>
        <end position="154"/>
    </location>
</feature>
<comment type="pathway">
    <text evidence="3 19">Cofactor biosynthesis; adenosylcobalamin biosynthesis; adenosylcobalamin from cob(II)yrinate a,c-diamide: step 7/7.</text>
</comment>
<evidence type="ECO:0000256" key="7">
    <source>
        <dbReference type="ARBA" id="ARBA00022475"/>
    </source>
</evidence>
<accession>A0A1W9HXK1</accession>
<evidence type="ECO:0000313" key="21">
    <source>
        <dbReference type="Proteomes" id="UP000192872"/>
    </source>
</evidence>
<dbReference type="GO" id="GO:0009236">
    <property type="term" value="P:cobalamin biosynthetic process"/>
    <property type="evidence" value="ECO:0007669"/>
    <property type="project" value="UniProtKB-UniRule"/>
</dbReference>
<comment type="catalytic activity">
    <reaction evidence="17 19">
        <text>alpha-ribazole + adenosylcob(III)inamide-GDP = adenosylcob(III)alamin + GMP + H(+)</text>
        <dbReference type="Rhea" id="RHEA:16049"/>
        <dbReference type="ChEBI" id="CHEBI:10329"/>
        <dbReference type="ChEBI" id="CHEBI:15378"/>
        <dbReference type="ChEBI" id="CHEBI:18408"/>
        <dbReference type="ChEBI" id="CHEBI:58115"/>
        <dbReference type="ChEBI" id="CHEBI:60487"/>
        <dbReference type="EC" id="2.7.8.26"/>
    </reaction>
</comment>
<feature type="transmembrane region" description="Helical" evidence="19">
    <location>
        <begin position="51"/>
        <end position="77"/>
    </location>
</feature>
<dbReference type="PANTHER" id="PTHR34148:SF1">
    <property type="entry name" value="ADENOSYLCOBINAMIDE-GDP RIBAZOLETRANSFERASE"/>
    <property type="match status" value="1"/>
</dbReference>
<evidence type="ECO:0000256" key="11">
    <source>
        <dbReference type="ARBA" id="ARBA00022842"/>
    </source>
</evidence>
<keyword evidence="7 19" id="KW-1003">Cell membrane</keyword>
<dbReference type="GO" id="GO:0051073">
    <property type="term" value="F:adenosylcobinamide-GDP ribazoletransferase activity"/>
    <property type="evidence" value="ECO:0007669"/>
    <property type="project" value="UniProtKB-UniRule"/>
</dbReference>
<keyword evidence="9 19" id="KW-0808">Transferase</keyword>
<dbReference type="EMBL" id="LWDL01000016">
    <property type="protein sequence ID" value="OQW52042.1"/>
    <property type="molecule type" value="Genomic_DNA"/>
</dbReference>
<keyword evidence="11 19" id="KW-0460">Magnesium</keyword>
<evidence type="ECO:0000256" key="4">
    <source>
        <dbReference type="ARBA" id="ARBA00010561"/>
    </source>
</evidence>
<comment type="caution">
    <text evidence="20">The sequence shown here is derived from an EMBL/GenBank/DDBJ whole genome shotgun (WGS) entry which is preliminary data.</text>
</comment>
<dbReference type="STRING" id="1827387.A4S15_09435"/>
<evidence type="ECO:0000256" key="3">
    <source>
        <dbReference type="ARBA" id="ARBA00004663"/>
    </source>
</evidence>
<dbReference type="GO" id="GO:0005886">
    <property type="term" value="C:plasma membrane"/>
    <property type="evidence" value="ECO:0007669"/>
    <property type="project" value="UniProtKB-SubCell"/>
</dbReference>
<reference evidence="20 21" key="1">
    <citation type="journal article" date="2017" name="Water Res.">
        <title>Comammox in drinking water systems.</title>
        <authorList>
            <person name="Wang Y."/>
            <person name="Ma L."/>
            <person name="Mao Y."/>
            <person name="Jiang X."/>
            <person name="Xia Y."/>
            <person name="Yu K."/>
            <person name="Li B."/>
            <person name="Zhang T."/>
        </authorList>
    </citation>
    <scope>NUCLEOTIDE SEQUENCE [LARGE SCALE GENOMIC DNA]</scope>
    <source>
        <strain evidence="20">SG_bin8</strain>
    </source>
</reference>
<evidence type="ECO:0000256" key="17">
    <source>
        <dbReference type="ARBA" id="ARBA00048623"/>
    </source>
</evidence>
<evidence type="ECO:0000256" key="18">
    <source>
        <dbReference type="ARBA" id="ARBA00049504"/>
    </source>
</evidence>
<comment type="function">
    <text evidence="14 19">Joins adenosylcobinamide-GDP and alpha-ribazole to generate adenosylcobalamin (Ado-cobalamin). Also synthesizes adenosylcobalamin 5'-phosphate from adenosylcobinamide-GDP and alpha-ribazole 5'-phosphate.</text>
</comment>
<evidence type="ECO:0000313" key="20">
    <source>
        <dbReference type="EMBL" id="OQW52042.1"/>
    </source>
</evidence>
<dbReference type="NCBIfam" id="TIGR00317">
    <property type="entry name" value="cobS"/>
    <property type="match status" value="1"/>
</dbReference>
<evidence type="ECO:0000256" key="9">
    <source>
        <dbReference type="ARBA" id="ARBA00022679"/>
    </source>
</evidence>
<evidence type="ECO:0000256" key="12">
    <source>
        <dbReference type="ARBA" id="ARBA00022989"/>
    </source>
</evidence>
<evidence type="ECO:0000256" key="1">
    <source>
        <dbReference type="ARBA" id="ARBA00001946"/>
    </source>
</evidence>
<sequence>MGDDNQAQRRSIFLHALRSALIDLAVLLRFFSRLPLPPLPFEDDPHGRPDFARAAPMLPLAGMILHAIGAIVLLMMLGSGLSPLIAAILAVLALTWSTGAFHEDGLADTADGIGGGGNRDDKLAIMRDSRIGTYGTVALVFSLMLRVALLASLVERSGAVAAALVLVASGGLSRVAALWLAVALAPAHSDGAAFATGAPDMRRYMLTAIIAIVLAALLVTPMLGQAPFIAGLAGNLMAGRAAAQLAKRHLGGQTGDIAGATQQAAEIAFFLAVTMLAG</sequence>
<dbReference type="UniPathway" id="UPA00148">
    <property type="reaction ID" value="UER00238"/>
</dbReference>
<feature type="transmembrane region" description="Helical" evidence="19">
    <location>
        <begin position="161"/>
        <end position="184"/>
    </location>
</feature>
<evidence type="ECO:0000256" key="13">
    <source>
        <dbReference type="ARBA" id="ARBA00023136"/>
    </source>
</evidence>
<name>A0A1W9HXK1_9HYPH</name>
<evidence type="ECO:0000256" key="8">
    <source>
        <dbReference type="ARBA" id="ARBA00022573"/>
    </source>
</evidence>
<feature type="transmembrane region" description="Helical" evidence="19">
    <location>
        <begin position="84"/>
        <end position="102"/>
    </location>
</feature>
<dbReference type="RefSeq" id="WP_376800506.1">
    <property type="nucleotide sequence ID" value="NZ_DBNB01000013.1"/>
</dbReference>
<dbReference type="EC" id="2.7.8.26" evidence="5 19"/>
<evidence type="ECO:0000256" key="14">
    <source>
        <dbReference type="ARBA" id="ARBA00025228"/>
    </source>
</evidence>
<proteinExistence type="inferred from homology"/>
<keyword evidence="12 19" id="KW-1133">Transmembrane helix</keyword>
<evidence type="ECO:0000256" key="5">
    <source>
        <dbReference type="ARBA" id="ARBA00013200"/>
    </source>
</evidence>
<protein>
    <recommendedName>
        <fullName evidence="6 19">Adenosylcobinamide-GDP ribazoletransferase</fullName>
        <ecNumber evidence="5 19">2.7.8.26</ecNumber>
    </recommendedName>
    <alternativeName>
        <fullName evidence="16 19">Cobalamin synthase</fullName>
    </alternativeName>
    <alternativeName>
        <fullName evidence="15 19">Cobalamin-5'-phosphate synthase</fullName>
    </alternativeName>
</protein>
<feature type="transmembrane region" description="Helical" evidence="19">
    <location>
        <begin position="204"/>
        <end position="223"/>
    </location>
</feature>
<comment type="subcellular location">
    <subcellularLocation>
        <location evidence="2 19">Cell membrane</location>
        <topology evidence="2 19">Multi-pass membrane protein</topology>
    </subcellularLocation>
</comment>
<comment type="cofactor">
    <cofactor evidence="1 19">
        <name>Mg(2+)</name>
        <dbReference type="ChEBI" id="CHEBI:18420"/>
    </cofactor>
</comment>
<evidence type="ECO:0000256" key="6">
    <source>
        <dbReference type="ARBA" id="ARBA00015850"/>
    </source>
</evidence>
<dbReference type="PANTHER" id="PTHR34148">
    <property type="entry name" value="ADENOSYLCOBINAMIDE-GDP RIBAZOLETRANSFERASE"/>
    <property type="match status" value="1"/>
</dbReference>
<evidence type="ECO:0000256" key="15">
    <source>
        <dbReference type="ARBA" id="ARBA00032605"/>
    </source>
</evidence>
<keyword evidence="8 19" id="KW-0169">Cobalamin biosynthesis</keyword>
<evidence type="ECO:0000256" key="10">
    <source>
        <dbReference type="ARBA" id="ARBA00022692"/>
    </source>
</evidence>
<dbReference type="AlphaFoldDB" id="A0A1W9HXK1"/>
<organism evidence="20 21">
    <name type="scientific">Candidatus Raskinella chloraquaticus</name>
    <dbReference type="NCBI Taxonomy" id="1951219"/>
    <lineage>
        <taxon>Bacteria</taxon>
        <taxon>Pseudomonadati</taxon>
        <taxon>Pseudomonadota</taxon>
        <taxon>Alphaproteobacteria</taxon>
        <taxon>Hyphomicrobiales</taxon>
        <taxon>Phreatobacteraceae</taxon>
        <taxon>Candidatus Raskinella</taxon>
    </lineage>
</organism>
<keyword evidence="10 19" id="KW-0812">Transmembrane</keyword>
<evidence type="ECO:0000256" key="2">
    <source>
        <dbReference type="ARBA" id="ARBA00004651"/>
    </source>
</evidence>
<evidence type="ECO:0000256" key="16">
    <source>
        <dbReference type="ARBA" id="ARBA00032853"/>
    </source>
</evidence>
<comment type="catalytic activity">
    <reaction evidence="18 19">
        <text>alpha-ribazole 5'-phosphate + adenosylcob(III)inamide-GDP = adenosylcob(III)alamin 5'-phosphate + GMP + H(+)</text>
        <dbReference type="Rhea" id="RHEA:23560"/>
        <dbReference type="ChEBI" id="CHEBI:15378"/>
        <dbReference type="ChEBI" id="CHEBI:57918"/>
        <dbReference type="ChEBI" id="CHEBI:58115"/>
        <dbReference type="ChEBI" id="CHEBI:60487"/>
        <dbReference type="ChEBI" id="CHEBI:60493"/>
        <dbReference type="EC" id="2.7.8.26"/>
    </reaction>
</comment>
<gene>
    <name evidence="19" type="primary">cobS</name>
    <name evidence="20" type="ORF">A4S15_09435</name>
</gene>
<dbReference type="HAMAP" id="MF_00719">
    <property type="entry name" value="CobS"/>
    <property type="match status" value="1"/>
</dbReference>